<protein>
    <submittedName>
        <fullName evidence="1">Uncharacterized protein</fullName>
    </submittedName>
</protein>
<evidence type="ECO:0000313" key="2">
    <source>
        <dbReference type="Proteomes" id="UP001163321"/>
    </source>
</evidence>
<sequence>MKISTQGSMGINTRTGERDESDQSSSMDDHSWCESRMKVNSEMKDLVGITNLQRVGKGTSKYFTVVLNYEATPSAEVLERWEGVPAAYAILSNPNDRAEYDATLVTRDALVTFYRAYNPAKLDNITIQTIIDGWHGREVELFEMLKAKYEVAPHQGITKNCQRTSAISISSEKSHKIALDSQTYKSKDAGNGEITWTGS</sequence>
<keyword evidence="2" id="KW-1185">Reference proteome</keyword>
<organism evidence="1 2">
    <name type="scientific">Peronosclerospora sorghi</name>
    <dbReference type="NCBI Taxonomy" id="230839"/>
    <lineage>
        <taxon>Eukaryota</taxon>
        <taxon>Sar</taxon>
        <taxon>Stramenopiles</taxon>
        <taxon>Oomycota</taxon>
        <taxon>Peronosporomycetes</taxon>
        <taxon>Peronosporales</taxon>
        <taxon>Peronosporaceae</taxon>
        <taxon>Peronosclerospora</taxon>
    </lineage>
</organism>
<reference evidence="1 2" key="1">
    <citation type="journal article" date="2022" name="bioRxiv">
        <title>The genome of the oomycete Peronosclerospora sorghi, a cosmopolitan pathogen of maize and sorghum, is inflated with dispersed pseudogenes.</title>
        <authorList>
            <person name="Fletcher K."/>
            <person name="Martin F."/>
            <person name="Isakeit T."/>
            <person name="Cavanaugh K."/>
            <person name="Magill C."/>
            <person name="Michelmore R."/>
        </authorList>
    </citation>
    <scope>NUCLEOTIDE SEQUENCE [LARGE SCALE GENOMIC DNA]</scope>
    <source>
        <strain evidence="1">P6</strain>
    </source>
</reference>
<gene>
    <name evidence="1" type="ORF">PsorP6_000883</name>
</gene>
<accession>A0ACC0WRL3</accession>
<proteinExistence type="predicted"/>
<dbReference type="Proteomes" id="UP001163321">
    <property type="component" value="Chromosome 1"/>
</dbReference>
<name>A0ACC0WRL3_9STRA</name>
<comment type="caution">
    <text evidence="1">The sequence shown here is derived from an EMBL/GenBank/DDBJ whole genome shotgun (WGS) entry which is preliminary data.</text>
</comment>
<dbReference type="EMBL" id="CM047580">
    <property type="protein sequence ID" value="KAI9921227.1"/>
    <property type="molecule type" value="Genomic_DNA"/>
</dbReference>
<evidence type="ECO:0000313" key="1">
    <source>
        <dbReference type="EMBL" id="KAI9921227.1"/>
    </source>
</evidence>